<dbReference type="AlphaFoldDB" id="A0A9N8PZE0"/>
<evidence type="ECO:0000313" key="3">
    <source>
        <dbReference type="Proteomes" id="UP001154114"/>
    </source>
</evidence>
<sequence>MYGYRSKRNKKTKTRAMSYTKAYRPLKDLCVGGKYYRFGSFRFWQRQPCAQRRSLDSLEESELDEFPSDEAGPERNETYEPTYGYEPYWADGDWVFDKPPEHEEEQQEDMYGDDQMCGERCPKMYSEYGKVCARSWRVLYRGECITRELEIYNRWRLKKMQTFLAQFNSKYPNSTRAYVGFAVQSKWN</sequence>
<evidence type="ECO:0000256" key="1">
    <source>
        <dbReference type="SAM" id="MobiDB-lite"/>
    </source>
</evidence>
<feature type="compositionally biased region" description="Acidic residues" evidence="1">
    <location>
        <begin position="58"/>
        <end position="68"/>
    </location>
</feature>
<feature type="region of interest" description="Disordered" evidence="1">
    <location>
        <begin position="58"/>
        <end position="78"/>
    </location>
</feature>
<reference evidence="2" key="1">
    <citation type="submission" date="2021-12" db="EMBL/GenBank/DDBJ databases">
        <authorList>
            <person name="King R."/>
        </authorList>
    </citation>
    <scope>NUCLEOTIDE SEQUENCE</scope>
</reference>
<gene>
    <name evidence="2" type="ORF">CINC_LOCUS6009</name>
</gene>
<dbReference type="EMBL" id="LR824023">
    <property type="protein sequence ID" value="CAD0203697.1"/>
    <property type="molecule type" value="Genomic_DNA"/>
</dbReference>
<organism evidence="2 3">
    <name type="scientific">Chrysodeixis includens</name>
    <name type="common">Soybean looper</name>
    <name type="synonym">Pseudoplusia includens</name>
    <dbReference type="NCBI Taxonomy" id="689277"/>
    <lineage>
        <taxon>Eukaryota</taxon>
        <taxon>Metazoa</taxon>
        <taxon>Ecdysozoa</taxon>
        <taxon>Arthropoda</taxon>
        <taxon>Hexapoda</taxon>
        <taxon>Insecta</taxon>
        <taxon>Pterygota</taxon>
        <taxon>Neoptera</taxon>
        <taxon>Endopterygota</taxon>
        <taxon>Lepidoptera</taxon>
        <taxon>Glossata</taxon>
        <taxon>Ditrysia</taxon>
        <taxon>Noctuoidea</taxon>
        <taxon>Noctuidae</taxon>
        <taxon>Plusiinae</taxon>
        <taxon>Chrysodeixis</taxon>
    </lineage>
</organism>
<keyword evidence="3" id="KW-1185">Reference proteome</keyword>
<proteinExistence type="predicted"/>
<protein>
    <submittedName>
        <fullName evidence="2">Uncharacterized protein</fullName>
    </submittedName>
</protein>
<dbReference type="Proteomes" id="UP001154114">
    <property type="component" value="Chromosome 20"/>
</dbReference>
<evidence type="ECO:0000313" key="2">
    <source>
        <dbReference type="EMBL" id="CAD0203697.1"/>
    </source>
</evidence>
<name>A0A9N8PZE0_CHRIL</name>
<accession>A0A9N8PZE0</accession>
<dbReference type="OrthoDB" id="7478217at2759"/>